<name>A0A8J6HTF9_9FIRM</name>
<keyword evidence="3" id="KW-1185">Reference proteome</keyword>
<gene>
    <name evidence="2" type="ORF">G5B42_10245</name>
</gene>
<dbReference type="PANTHER" id="PTHR36842:SF1">
    <property type="entry name" value="PROTEIN TOLB"/>
    <property type="match status" value="1"/>
</dbReference>
<dbReference type="Pfam" id="PF07676">
    <property type="entry name" value="PD40"/>
    <property type="match status" value="5"/>
</dbReference>
<dbReference type="Gene3D" id="2.120.10.30">
    <property type="entry name" value="TolB, C-terminal domain"/>
    <property type="match status" value="2"/>
</dbReference>
<proteinExistence type="inferred from homology"/>
<dbReference type="SUPFAM" id="SSF69304">
    <property type="entry name" value="Tricorn protease N-terminal domain"/>
    <property type="match status" value="1"/>
</dbReference>
<dbReference type="InterPro" id="IPR011042">
    <property type="entry name" value="6-blade_b-propeller_TolB-like"/>
</dbReference>
<dbReference type="AlphaFoldDB" id="A0A8J6HTF9"/>
<sequence length="254" mass="28576">MNPDGTNRVNLTQNDHHDVLPHISPDGKMIVYYCHEDEALKAMNLDGSDKAIVLKANNLVNGPRWSPDGTKIAYMSFDDDLSSSNLFIFDLLTGEINQITDQNYYSCLPAWSPDGEKIAYVANPKGNFELFVIHLATGEEQLLVTLTESIHDIEPLPLSWSPDGERLAFAKEFNGMFDVCVIELNGKKLINLTNSVEYHDYAPSWSPCGTKIAFVSMRNNKEDIYVMTADGSQINRITEFEGNNKYPIWFSIAE</sequence>
<organism evidence="2 3">
    <name type="scientific">Capillibacterium thermochitinicola</name>
    <dbReference type="NCBI Taxonomy" id="2699427"/>
    <lineage>
        <taxon>Bacteria</taxon>
        <taxon>Bacillati</taxon>
        <taxon>Bacillota</taxon>
        <taxon>Capillibacterium</taxon>
    </lineage>
</organism>
<evidence type="ECO:0000313" key="3">
    <source>
        <dbReference type="Proteomes" id="UP000657177"/>
    </source>
</evidence>
<reference evidence="2" key="1">
    <citation type="submission" date="2020-06" db="EMBL/GenBank/DDBJ databases">
        <title>Novel chitinolytic bacterium.</title>
        <authorList>
            <person name="Ungkulpasvich U."/>
            <person name="Kosugi A."/>
            <person name="Uke A."/>
        </authorList>
    </citation>
    <scope>NUCLEOTIDE SEQUENCE</scope>
    <source>
        <strain evidence="2">UUS1-1</strain>
    </source>
</reference>
<protein>
    <submittedName>
        <fullName evidence="2">PD40 domain-containing protein</fullName>
    </submittedName>
</protein>
<dbReference type="Proteomes" id="UP000657177">
    <property type="component" value="Unassembled WGS sequence"/>
</dbReference>
<dbReference type="EMBL" id="JAAKDE010000026">
    <property type="protein sequence ID" value="MBA2133911.1"/>
    <property type="molecule type" value="Genomic_DNA"/>
</dbReference>
<evidence type="ECO:0000256" key="1">
    <source>
        <dbReference type="ARBA" id="ARBA00009820"/>
    </source>
</evidence>
<comment type="caution">
    <text evidence="2">The sequence shown here is derived from an EMBL/GenBank/DDBJ whole genome shotgun (WGS) entry which is preliminary data.</text>
</comment>
<dbReference type="RefSeq" id="WP_181340381.1">
    <property type="nucleotide sequence ID" value="NZ_JAAKDE010000026.1"/>
</dbReference>
<accession>A0A8J6HTF9</accession>
<dbReference type="PANTHER" id="PTHR36842">
    <property type="entry name" value="PROTEIN TOLB HOMOLOG"/>
    <property type="match status" value="1"/>
</dbReference>
<dbReference type="InterPro" id="IPR011659">
    <property type="entry name" value="WD40"/>
</dbReference>
<comment type="similarity">
    <text evidence="1">Belongs to the TolB family.</text>
</comment>
<evidence type="ECO:0000313" key="2">
    <source>
        <dbReference type="EMBL" id="MBA2133911.1"/>
    </source>
</evidence>